<accession>A0A1G2URT4</accession>
<organism evidence="1 2">
    <name type="scientific">Candidatus Zambryskibacteria bacterium RIFCSPLOWO2_12_FULL_39_23</name>
    <dbReference type="NCBI Taxonomy" id="1802776"/>
    <lineage>
        <taxon>Bacteria</taxon>
        <taxon>Candidatus Zambryskiibacteriota</taxon>
    </lineage>
</organism>
<gene>
    <name evidence="1" type="ORF">A3G99_01290</name>
</gene>
<protein>
    <submittedName>
        <fullName evidence="1">Uncharacterized protein</fullName>
    </submittedName>
</protein>
<evidence type="ECO:0000313" key="2">
    <source>
        <dbReference type="Proteomes" id="UP000176558"/>
    </source>
</evidence>
<dbReference type="AlphaFoldDB" id="A0A1G2URT4"/>
<dbReference type="EMBL" id="MHWT01000022">
    <property type="protein sequence ID" value="OHB12114.1"/>
    <property type="molecule type" value="Genomic_DNA"/>
</dbReference>
<sequence length="79" mass="8937">MTKKYKKGDALILKYRKKNYKDVMEVIGVVLNVSDIEITLGHNFSGTNQIDSTIVPLSNILDVKKITPEEINSINDLKM</sequence>
<reference evidence="1 2" key="1">
    <citation type="journal article" date="2016" name="Nat. Commun.">
        <title>Thousands of microbial genomes shed light on interconnected biogeochemical processes in an aquifer system.</title>
        <authorList>
            <person name="Anantharaman K."/>
            <person name="Brown C.T."/>
            <person name="Hug L.A."/>
            <person name="Sharon I."/>
            <person name="Castelle C.J."/>
            <person name="Probst A.J."/>
            <person name="Thomas B.C."/>
            <person name="Singh A."/>
            <person name="Wilkins M.J."/>
            <person name="Karaoz U."/>
            <person name="Brodie E.L."/>
            <person name="Williams K.H."/>
            <person name="Hubbard S.S."/>
            <person name="Banfield J.F."/>
        </authorList>
    </citation>
    <scope>NUCLEOTIDE SEQUENCE [LARGE SCALE GENOMIC DNA]</scope>
</reference>
<evidence type="ECO:0000313" key="1">
    <source>
        <dbReference type="EMBL" id="OHB12114.1"/>
    </source>
</evidence>
<proteinExistence type="predicted"/>
<name>A0A1G2URT4_9BACT</name>
<comment type="caution">
    <text evidence="1">The sequence shown here is derived from an EMBL/GenBank/DDBJ whole genome shotgun (WGS) entry which is preliminary data.</text>
</comment>
<dbReference type="Proteomes" id="UP000176558">
    <property type="component" value="Unassembled WGS sequence"/>
</dbReference>